<name>A0A347U8B8_9BACT</name>
<reference evidence="2 4" key="1">
    <citation type="submission" date="2017-09" db="EMBL/GenBank/DDBJ databases">
        <title>Genomics of the genus Arcobacter.</title>
        <authorList>
            <person name="Perez-Cataluna A."/>
            <person name="Figueras M.J."/>
            <person name="Salas-Masso N."/>
        </authorList>
    </citation>
    <scope>NUCLEOTIDE SEQUENCE [LARGE SCALE GENOMIC DNA]</scope>
    <source>
        <strain evidence="2 4">CECT 7837</strain>
    </source>
</reference>
<dbReference type="EMBL" id="NXIG01000015">
    <property type="protein sequence ID" value="RXI28986.1"/>
    <property type="molecule type" value="Genomic_DNA"/>
</dbReference>
<protein>
    <submittedName>
        <fullName evidence="2">Uncharacterized protein</fullName>
    </submittedName>
</protein>
<reference evidence="1 3" key="2">
    <citation type="submission" date="2018-08" db="EMBL/GenBank/DDBJ databases">
        <title>Complete genome of the Arcobacter ellisii type strain LMG 26155.</title>
        <authorList>
            <person name="Miller W.G."/>
            <person name="Yee E."/>
            <person name="Bono J.L."/>
        </authorList>
    </citation>
    <scope>NUCLEOTIDE SEQUENCE [LARGE SCALE GENOMIC DNA]</scope>
    <source>
        <strain evidence="1 3">LMG 26155</strain>
    </source>
</reference>
<organism evidence="2 4">
    <name type="scientific">Arcobacter ellisii</name>
    <dbReference type="NCBI Taxonomy" id="913109"/>
    <lineage>
        <taxon>Bacteria</taxon>
        <taxon>Pseudomonadati</taxon>
        <taxon>Campylobacterota</taxon>
        <taxon>Epsilonproteobacteria</taxon>
        <taxon>Campylobacterales</taxon>
        <taxon>Arcobacteraceae</taxon>
        <taxon>Arcobacter</taxon>
    </lineage>
</organism>
<gene>
    <name evidence="1" type="ORF">AELL_1434</name>
    <name evidence="2" type="ORF">CP962_12255</name>
</gene>
<evidence type="ECO:0000313" key="2">
    <source>
        <dbReference type="EMBL" id="RXI28986.1"/>
    </source>
</evidence>
<dbReference type="EMBL" id="CP032097">
    <property type="protein sequence ID" value="AXX95096.1"/>
    <property type="molecule type" value="Genomic_DNA"/>
</dbReference>
<dbReference type="AlphaFoldDB" id="A0A347U8B8"/>
<keyword evidence="3" id="KW-1185">Reference proteome</keyword>
<evidence type="ECO:0000313" key="1">
    <source>
        <dbReference type="EMBL" id="AXX95096.1"/>
    </source>
</evidence>
<dbReference type="RefSeq" id="WP_118917285.1">
    <property type="nucleotide sequence ID" value="NZ_CP032097.1"/>
</dbReference>
<proteinExistence type="predicted"/>
<evidence type="ECO:0000313" key="4">
    <source>
        <dbReference type="Proteomes" id="UP000290588"/>
    </source>
</evidence>
<accession>A0A347U8B8</accession>
<sequence length="213" mass="25364">MKQTEKYKMRFGASIMGDTDYIMIRNEFLKSKKVFSRFKKLEKAEGFSWYEVENARQLITTFNWKNTSEGYSYWNKIHTEWLEYIGIFGKYNNLKQYETALEKVAVFKSLLSEIDKDGFDAFLSAFITDNEDLELFINDTLLKTFLGGYSNSSVIKIWLDDYHLEQDYWKNILEKMKKIDFLMYELDNNPTLKASFLRTIPLDELFSEDDLCN</sequence>
<dbReference type="Proteomes" id="UP000262582">
    <property type="component" value="Chromosome"/>
</dbReference>
<dbReference type="KEGG" id="aell:AELL_1434"/>
<dbReference type="Proteomes" id="UP000290588">
    <property type="component" value="Unassembled WGS sequence"/>
</dbReference>
<evidence type="ECO:0000313" key="3">
    <source>
        <dbReference type="Proteomes" id="UP000262582"/>
    </source>
</evidence>